<proteinExistence type="predicted"/>
<name>A0AAD6ZTL4_9AGAR</name>
<comment type="caution">
    <text evidence="1">The sequence shown here is derived from an EMBL/GenBank/DDBJ whole genome shotgun (WGS) entry which is preliminary data.</text>
</comment>
<reference evidence="1" key="1">
    <citation type="submission" date="2023-03" db="EMBL/GenBank/DDBJ databases">
        <title>Massive genome expansion in bonnet fungi (Mycena s.s.) driven by repeated elements and novel gene families across ecological guilds.</title>
        <authorList>
            <consortium name="Lawrence Berkeley National Laboratory"/>
            <person name="Harder C.B."/>
            <person name="Miyauchi S."/>
            <person name="Viragh M."/>
            <person name="Kuo A."/>
            <person name="Thoen E."/>
            <person name="Andreopoulos B."/>
            <person name="Lu D."/>
            <person name="Skrede I."/>
            <person name="Drula E."/>
            <person name="Henrissat B."/>
            <person name="Morin E."/>
            <person name="Kohler A."/>
            <person name="Barry K."/>
            <person name="LaButti K."/>
            <person name="Morin E."/>
            <person name="Salamov A."/>
            <person name="Lipzen A."/>
            <person name="Mereny Z."/>
            <person name="Hegedus B."/>
            <person name="Baldrian P."/>
            <person name="Stursova M."/>
            <person name="Weitz H."/>
            <person name="Taylor A."/>
            <person name="Grigoriev I.V."/>
            <person name="Nagy L.G."/>
            <person name="Martin F."/>
            <person name="Kauserud H."/>
        </authorList>
    </citation>
    <scope>NUCLEOTIDE SEQUENCE</scope>
    <source>
        <strain evidence="1">CBHHK002</strain>
    </source>
</reference>
<sequence length="213" mass="22593">MGAHHHTLYRGPTSIQRITSICLSHCAHPTHPENLGDAQTSPESSRKVATGHACWHFQDRRLVLARAAGQGSCKPIPVSCNHGGCMHGHFRNRGPLLACRGAMASDRGGVGADRGTSAWVERCHGQPTYVVRNLSTSCEVVAAVHASITGDATLPDTAGRLRLQEARVGAVGTRCAAYLRRARLMLAAYTGTSEIGGHPAVGRRRVGWGGHGL</sequence>
<protein>
    <submittedName>
        <fullName evidence="1">Uncharacterized protein</fullName>
    </submittedName>
</protein>
<evidence type="ECO:0000313" key="1">
    <source>
        <dbReference type="EMBL" id="KAJ7339117.1"/>
    </source>
</evidence>
<evidence type="ECO:0000313" key="2">
    <source>
        <dbReference type="Proteomes" id="UP001218218"/>
    </source>
</evidence>
<accession>A0AAD6ZTL4</accession>
<organism evidence="1 2">
    <name type="scientific">Mycena albidolilacea</name>
    <dbReference type="NCBI Taxonomy" id="1033008"/>
    <lineage>
        <taxon>Eukaryota</taxon>
        <taxon>Fungi</taxon>
        <taxon>Dikarya</taxon>
        <taxon>Basidiomycota</taxon>
        <taxon>Agaricomycotina</taxon>
        <taxon>Agaricomycetes</taxon>
        <taxon>Agaricomycetidae</taxon>
        <taxon>Agaricales</taxon>
        <taxon>Marasmiineae</taxon>
        <taxon>Mycenaceae</taxon>
        <taxon>Mycena</taxon>
    </lineage>
</organism>
<gene>
    <name evidence="1" type="ORF">DFH08DRAFT_812515</name>
</gene>
<dbReference type="Proteomes" id="UP001218218">
    <property type="component" value="Unassembled WGS sequence"/>
</dbReference>
<dbReference type="AlphaFoldDB" id="A0AAD6ZTL4"/>
<keyword evidence="2" id="KW-1185">Reference proteome</keyword>
<dbReference type="EMBL" id="JARIHO010000028">
    <property type="protein sequence ID" value="KAJ7339117.1"/>
    <property type="molecule type" value="Genomic_DNA"/>
</dbReference>